<dbReference type="PANTHER" id="PTHR34824:SF1">
    <property type="entry name" value="HEAT-INDUCIBLE TRANSCRIPTION REPRESSOR HRCA"/>
    <property type="match status" value="1"/>
</dbReference>
<dbReference type="Pfam" id="PF01628">
    <property type="entry name" value="HrcA"/>
    <property type="match status" value="1"/>
</dbReference>
<protein>
    <recommendedName>
        <fullName evidence="5">Heat-inducible transcription repressor HrcA</fullName>
    </recommendedName>
</protein>
<comment type="similarity">
    <text evidence="5">Belongs to the HrcA family.</text>
</comment>
<dbReference type="PATRIC" id="fig|1423742.4.peg.1576"/>
<dbReference type="SUPFAM" id="SSF55781">
    <property type="entry name" value="GAF domain-like"/>
    <property type="match status" value="1"/>
</dbReference>
<dbReference type="AlphaFoldDB" id="A0A0R1UK13"/>
<feature type="domain" description="LexA repressor DNA-binding" evidence="7">
    <location>
        <begin position="2"/>
        <end position="57"/>
    </location>
</feature>
<evidence type="ECO:0000256" key="2">
    <source>
        <dbReference type="ARBA" id="ARBA00023015"/>
    </source>
</evidence>
<evidence type="ECO:0000256" key="4">
    <source>
        <dbReference type="ARBA" id="ARBA00023163"/>
    </source>
</evidence>
<dbReference type="PIRSF" id="PIRSF005485">
    <property type="entry name" value="HrcA"/>
    <property type="match status" value="1"/>
</dbReference>
<name>A0A0R1UK13_9LACO</name>
<dbReference type="EMBL" id="AZGC01000041">
    <property type="protein sequence ID" value="KRL93609.1"/>
    <property type="molecule type" value="Genomic_DNA"/>
</dbReference>
<reference evidence="8 9" key="1">
    <citation type="journal article" date="2015" name="Genome Announc.">
        <title>Expanding the biotechnology potential of lactobacilli through comparative genomics of 213 strains and associated genera.</title>
        <authorList>
            <person name="Sun Z."/>
            <person name="Harris H.M."/>
            <person name="McCann A."/>
            <person name="Guo C."/>
            <person name="Argimon S."/>
            <person name="Zhang W."/>
            <person name="Yang X."/>
            <person name="Jeffery I.B."/>
            <person name="Cooney J.C."/>
            <person name="Kagawa T.F."/>
            <person name="Liu W."/>
            <person name="Song Y."/>
            <person name="Salvetti E."/>
            <person name="Wrobel A."/>
            <person name="Rasinkangas P."/>
            <person name="Parkhill J."/>
            <person name="Rea M.C."/>
            <person name="O'Sullivan O."/>
            <person name="Ritari J."/>
            <person name="Douillard F.P."/>
            <person name="Paul Ross R."/>
            <person name="Yang R."/>
            <person name="Briner A.E."/>
            <person name="Felis G.E."/>
            <person name="de Vos W.M."/>
            <person name="Barrangou R."/>
            <person name="Klaenhammer T.R."/>
            <person name="Caufield P.W."/>
            <person name="Cui Y."/>
            <person name="Zhang H."/>
            <person name="O'Toole P.W."/>
        </authorList>
    </citation>
    <scope>NUCLEOTIDE SEQUENCE [LARGE SCALE GENOMIC DNA]</scope>
    <source>
        <strain evidence="8 9">DSM 18793</strain>
    </source>
</reference>
<dbReference type="GO" id="GO:0006508">
    <property type="term" value="P:proteolysis"/>
    <property type="evidence" value="ECO:0007669"/>
    <property type="project" value="InterPro"/>
</dbReference>
<dbReference type="InterPro" id="IPR036388">
    <property type="entry name" value="WH-like_DNA-bd_sf"/>
</dbReference>
<dbReference type="NCBIfam" id="TIGR00331">
    <property type="entry name" value="hrcA"/>
    <property type="match status" value="1"/>
</dbReference>
<dbReference type="OrthoDB" id="9783139at2"/>
<accession>A0A0R1UK13</accession>
<dbReference type="GO" id="GO:0045892">
    <property type="term" value="P:negative regulation of DNA-templated transcription"/>
    <property type="evidence" value="ECO:0007669"/>
    <property type="project" value="UniProtKB-UniRule"/>
</dbReference>
<dbReference type="Gene3D" id="3.30.450.40">
    <property type="match status" value="1"/>
</dbReference>
<evidence type="ECO:0000259" key="6">
    <source>
        <dbReference type="Pfam" id="PF01628"/>
    </source>
</evidence>
<keyword evidence="9" id="KW-1185">Reference proteome</keyword>
<comment type="caution">
    <text evidence="8">The sequence shown here is derived from an EMBL/GenBank/DDBJ whole genome shotgun (WGS) entry which is preliminary data.</text>
</comment>
<dbReference type="RefSeq" id="WP_056995706.1">
    <property type="nucleotide sequence ID" value="NZ_AZGC01000041.1"/>
</dbReference>
<dbReference type="Gene3D" id="1.10.10.10">
    <property type="entry name" value="Winged helix-like DNA-binding domain superfamily/Winged helix DNA-binding domain"/>
    <property type="match status" value="1"/>
</dbReference>
<gene>
    <name evidence="5" type="primary">hrcA</name>
    <name evidence="8" type="ORF">FC21_GL001522</name>
</gene>
<dbReference type="InterPro" id="IPR002571">
    <property type="entry name" value="HrcA"/>
</dbReference>
<dbReference type="Proteomes" id="UP000051084">
    <property type="component" value="Unassembled WGS sequence"/>
</dbReference>
<keyword evidence="4 5" id="KW-0804">Transcription</keyword>
<evidence type="ECO:0000259" key="7">
    <source>
        <dbReference type="Pfam" id="PF01726"/>
    </source>
</evidence>
<evidence type="ECO:0000256" key="3">
    <source>
        <dbReference type="ARBA" id="ARBA00023016"/>
    </source>
</evidence>
<comment type="function">
    <text evidence="5">Negative regulator of class I heat shock genes (grpE-dnaK-dnaJ and groELS operons). Prevents heat-shock induction of these operons.</text>
</comment>
<evidence type="ECO:0000313" key="9">
    <source>
        <dbReference type="Proteomes" id="UP000051084"/>
    </source>
</evidence>
<evidence type="ECO:0000313" key="8">
    <source>
        <dbReference type="EMBL" id="KRL93609.1"/>
    </source>
</evidence>
<dbReference type="InterPro" id="IPR036390">
    <property type="entry name" value="WH_DNA-bd_sf"/>
</dbReference>
<proteinExistence type="inferred from homology"/>
<dbReference type="InterPro" id="IPR006199">
    <property type="entry name" value="LexA_DNA-bd_dom"/>
</dbReference>
<keyword evidence="2 5" id="KW-0805">Transcription regulation</keyword>
<feature type="domain" description="Heat-inducible transcription repressor HrcA C-terminal" evidence="6">
    <location>
        <begin position="104"/>
        <end position="328"/>
    </location>
</feature>
<dbReference type="GO" id="GO:0004252">
    <property type="term" value="F:serine-type endopeptidase activity"/>
    <property type="evidence" value="ECO:0007669"/>
    <property type="project" value="InterPro"/>
</dbReference>
<dbReference type="HAMAP" id="MF_00081">
    <property type="entry name" value="HrcA"/>
    <property type="match status" value="1"/>
</dbReference>
<dbReference type="GO" id="GO:0003677">
    <property type="term" value="F:DNA binding"/>
    <property type="evidence" value="ECO:0007669"/>
    <property type="project" value="InterPro"/>
</dbReference>
<keyword evidence="1 5" id="KW-0678">Repressor</keyword>
<dbReference type="PANTHER" id="PTHR34824">
    <property type="entry name" value="HEAT-INDUCIBLE TRANSCRIPTION REPRESSOR HRCA"/>
    <property type="match status" value="1"/>
</dbReference>
<dbReference type="InterPro" id="IPR029016">
    <property type="entry name" value="GAF-like_dom_sf"/>
</dbReference>
<evidence type="ECO:0000256" key="1">
    <source>
        <dbReference type="ARBA" id="ARBA00022491"/>
    </source>
</evidence>
<dbReference type="STRING" id="417373.GCA_001570685_01237"/>
<dbReference type="SUPFAM" id="SSF46785">
    <property type="entry name" value="Winged helix' DNA-binding domain"/>
    <property type="match status" value="1"/>
</dbReference>
<evidence type="ECO:0000256" key="5">
    <source>
        <dbReference type="HAMAP-Rule" id="MF_00081"/>
    </source>
</evidence>
<dbReference type="Pfam" id="PF01726">
    <property type="entry name" value="LexA_DNA_bind"/>
    <property type="match status" value="1"/>
</dbReference>
<keyword evidence="3 5" id="KW-0346">Stress response</keyword>
<dbReference type="Gene3D" id="3.30.390.60">
    <property type="entry name" value="Heat-inducible transcription repressor hrca homolog, domain 3"/>
    <property type="match status" value="1"/>
</dbReference>
<sequence length="351" mass="39271">MLTKRQELILQLIVRQYTTTGRPVGSKDLAEQLPVKASSATVRNEMATLEQAGYLMKQHSSSGRIPAKLGYRYYVDHLLDPQAVSANDLSLIQHSLGSRFQQIDEVISQSATMLSNLTSYTAFSIRSDQREQHLSGFRMVPMGDHQVVAILVTDGGDVESQTYHLPVDLDTEALEAVIRLINDQLKGLPLGQVMQRLQTDIPMQVANYLSQPEGFLELFDHILGQAARERYFVGGRTNLFGFADEYSSEQLQAVYQLMDKNDQMAAILDQPMTNEQSTAVQVRIGNEIADNQALAQSSLITAKYQVPGYGEGLIAVLGPTRMSYSRTIGLVDAFRNELARRLLDQYHHYQE</sequence>
<organism evidence="8 9">
    <name type="scientific">Limosilactobacillus equigenerosi DSM 18793 = JCM 14505</name>
    <dbReference type="NCBI Taxonomy" id="1423742"/>
    <lineage>
        <taxon>Bacteria</taxon>
        <taxon>Bacillati</taxon>
        <taxon>Bacillota</taxon>
        <taxon>Bacilli</taxon>
        <taxon>Lactobacillales</taxon>
        <taxon>Lactobacillaceae</taxon>
        <taxon>Limosilactobacillus</taxon>
    </lineage>
</organism>
<dbReference type="InterPro" id="IPR023120">
    <property type="entry name" value="WHTH_transcript_rep_HrcA_IDD"/>
</dbReference>
<dbReference type="InterPro" id="IPR021153">
    <property type="entry name" value="HrcA_C"/>
</dbReference>